<feature type="domain" description="AMP-dependent synthetase/ligase" evidence="4">
    <location>
        <begin position="24"/>
        <end position="96"/>
    </location>
</feature>
<dbReference type="InterPro" id="IPR042099">
    <property type="entry name" value="ANL_N_sf"/>
</dbReference>
<dbReference type="SUPFAM" id="SSF56801">
    <property type="entry name" value="Acetyl-CoA synthetase-like"/>
    <property type="match status" value="2"/>
</dbReference>
<dbReference type="PANTHER" id="PTHR43201">
    <property type="entry name" value="ACYL-COA SYNTHETASE"/>
    <property type="match status" value="1"/>
</dbReference>
<organism evidence="5 6">
    <name type="scientific">Pseudonocardia xishanensis</name>
    <dbReference type="NCBI Taxonomy" id="630995"/>
    <lineage>
        <taxon>Bacteria</taxon>
        <taxon>Bacillati</taxon>
        <taxon>Actinomycetota</taxon>
        <taxon>Actinomycetes</taxon>
        <taxon>Pseudonocardiales</taxon>
        <taxon>Pseudonocardiaceae</taxon>
        <taxon>Pseudonocardia</taxon>
    </lineage>
</organism>
<keyword evidence="2" id="KW-0436">Ligase</keyword>
<gene>
    <name evidence="5" type="ORF">GCM10023175_24230</name>
</gene>
<dbReference type="EMBL" id="BAABGT010000030">
    <property type="protein sequence ID" value="GAA4545068.1"/>
    <property type="molecule type" value="Genomic_DNA"/>
</dbReference>
<dbReference type="Proteomes" id="UP001501598">
    <property type="component" value="Unassembled WGS sequence"/>
</dbReference>
<evidence type="ECO:0000256" key="1">
    <source>
        <dbReference type="ARBA" id="ARBA00006432"/>
    </source>
</evidence>
<evidence type="ECO:0000256" key="2">
    <source>
        <dbReference type="ARBA" id="ARBA00022598"/>
    </source>
</evidence>
<feature type="region of interest" description="Disordered" evidence="3">
    <location>
        <begin position="110"/>
        <end position="141"/>
    </location>
</feature>
<dbReference type="Pfam" id="PF00501">
    <property type="entry name" value="AMP-binding"/>
    <property type="match status" value="2"/>
</dbReference>
<dbReference type="Gene3D" id="3.40.50.980">
    <property type="match status" value="1"/>
</dbReference>
<dbReference type="InterPro" id="IPR045851">
    <property type="entry name" value="AMP-bd_C_sf"/>
</dbReference>
<evidence type="ECO:0000313" key="6">
    <source>
        <dbReference type="Proteomes" id="UP001501598"/>
    </source>
</evidence>
<evidence type="ECO:0000313" key="5">
    <source>
        <dbReference type="EMBL" id="GAA4545068.1"/>
    </source>
</evidence>
<evidence type="ECO:0000259" key="4">
    <source>
        <dbReference type="Pfam" id="PF00501"/>
    </source>
</evidence>
<reference evidence="6" key="1">
    <citation type="journal article" date="2019" name="Int. J. Syst. Evol. Microbiol.">
        <title>The Global Catalogue of Microorganisms (GCM) 10K type strain sequencing project: providing services to taxonomists for standard genome sequencing and annotation.</title>
        <authorList>
            <consortium name="The Broad Institute Genomics Platform"/>
            <consortium name="The Broad Institute Genome Sequencing Center for Infectious Disease"/>
            <person name="Wu L."/>
            <person name="Ma J."/>
        </authorList>
    </citation>
    <scope>NUCLEOTIDE SEQUENCE [LARGE SCALE GENOMIC DNA]</scope>
    <source>
        <strain evidence="6">JCM 17906</strain>
    </source>
</reference>
<sequence length="351" mass="36554">MSLSPATDTRDVAAAPATLPEVLRRRARLHGGVEAVVDGSSDGSGICSRAQRVTHRDLQAAVERVAAALQALGVAPGDAVGVRAPNSVRWALVALGRGDPGDPLLLDEVQDGEGVQLPDRERRGSAQKTGEQPGEQPEAVEERVHQQVAPPTLYASLLNAPSLAGRDLFALRLAVTGASVVPRELIRRMRDELGLREVVTAYGLTEAGGVVTMCRLGDPGEVVSATSGRAVDGVEVRIAPTTTDTGEILVRGFNVMSGYRADPAATAAAVDPDGWLHTGDAGRMDDAGNVTVTGRLDDMFVVGGFNVSPAEVEQLLCRHPAVSEAAVVVLPELRRAATGKVAKAALGQTAR</sequence>
<dbReference type="Gene3D" id="3.30.300.30">
    <property type="match status" value="1"/>
</dbReference>
<evidence type="ECO:0000256" key="3">
    <source>
        <dbReference type="SAM" id="MobiDB-lite"/>
    </source>
</evidence>
<keyword evidence="6" id="KW-1185">Reference proteome</keyword>
<name>A0ABP8RQI3_9PSEU</name>
<dbReference type="PANTHER" id="PTHR43201:SF5">
    <property type="entry name" value="MEDIUM-CHAIN ACYL-COA LIGASE ACSF2, MITOCHONDRIAL"/>
    <property type="match status" value="1"/>
</dbReference>
<feature type="domain" description="AMP-dependent synthetase/ligase" evidence="4">
    <location>
        <begin position="139"/>
        <end position="259"/>
    </location>
</feature>
<comment type="similarity">
    <text evidence="1">Belongs to the ATP-dependent AMP-binding enzyme family.</text>
</comment>
<comment type="caution">
    <text evidence="5">The sequence shown here is derived from an EMBL/GenBank/DDBJ whole genome shotgun (WGS) entry which is preliminary data.</text>
</comment>
<accession>A0ABP8RQI3</accession>
<proteinExistence type="inferred from homology"/>
<dbReference type="InterPro" id="IPR000873">
    <property type="entry name" value="AMP-dep_synth/lig_dom"/>
</dbReference>
<dbReference type="Gene3D" id="3.40.50.12780">
    <property type="entry name" value="N-terminal domain of ligase-like"/>
    <property type="match status" value="1"/>
</dbReference>
<protein>
    <recommendedName>
        <fullName evidence="4">AMP-dependent synthetase/ligase domain-containing protein</fullName>
    </recommendedName>
</protein>